<proteinExistence type="predicted"/>
<organism evidence="3 4">
    <name type="scientific">Elizabethkingia anophelis NUHP1</name>
    <dbReference type="NCBI Taxonomy" id="1338011"/>
    <lineage>
        <taxon>Bacteria</taxon>
        <taxon>Pseudomonadati</taxon>
        <taxon>Bacteroidota</taxon>
        <taxon>Flavobacteriia</taxon>
        <taxon>Flavobacteriales</taxon>
        <taxon>Weeksellaceae</taxon>
        <taxon>Elizabethkingia</taxon>
    </lineage>
</organism>
<dbReference type="KEGG" id="eao:BD94_1883"/>
<evidence type="ECO:0000313" key="3">
    <source>
        <dbReference type="EMBL" id="AIL45658.1"/>
    </source>
</evidence>
<dbReference type="eggNOG" id="COG2957">
    <property type="taxonomic scope" value="Bacteria"/>
</dbReference>
<dbReference type="Pfam" id="PF04371">
    <property type="entry name" value="PAD_porph"/>
    <property type="match status" value="1"/>
</dbReference>
<dbReference type="Proteomes" id="UP000028933">
    <property type="component" value="Chromosome"/>
</dbReference>
<dbReference type="GO" id="GO:0047632">
    <property type="term" value="F:agmatine deiminase activity"/>
    <property type="evidence" value="ECO:0007669"/>
    <property type="project" value="TreeGrafter"/>
</dbReference>
<dbReference type="RefSeq" id="WP_024564446.1">
    <property type="nucleotide sequence ID" value="NZ_CP007547.1"/>
</dbReference>
<reference evidence="3 4" key="1">
    <citation type="journal article" date="2013" name="Lancet">
        <title>First case of E anophelis outbreak in an intensive-care unit.</title>
        <authorList>
            <person name="Teo J."/>
            <person name="Tan S.Y."/>
            <person name="Tay M."/>
            <person name="Ding Y."/>
            <person name="Kjelleberg S."/>
            <person name="Givskov M."/>
            <person name="Lin R.T."/>
            <person name="Yang L."/>
        </authorList>
    </citation>
    <scope>NUCLEOTIDE SEQUENCE [LARGE SCALE GENOMIC DNA]</scope>
    <source>
        <strain evidence="3 4">NUHP1</strain>
    </source>
</reference>
<dbReference type="AlphaFoldDB" id="A0A077EGH4"/>
<keyword evidence="1" id="KW-0378">Hydrolase</keyword>
<dbReference type="PANTHER" id="PTHR31377:SF0">
    <property type="entry name" value="AGMATINE DEIMINASE-RELATED"/>
    <property type="match status" value="1"/>
</dbReference>
<dbReference type="GO" id="GO:0009446">
    <property type="term" value="P:putrescine biosynthetic process"/>
    <property type="evidence" value="ECO:0007669"/>
    <property type="project" value="InterPro"/>
</dbReference>
<dbReference type="InterPro" id="IPR007466">
    <property type="entry name" value="Peptidyl-Arg-deiminase_porph"/>
</dbReference>
<name>A0A077EGH4_9FLAO</name>
<dbReference type="HOGENOM" id="CLU_037682_0_0_10"/>
<dbReference type="EMBL" id="CP007547">
    <property type="protein sequence ID" value="AIL45658.1"/>
    <property type="molecule type" value="Genomic_DNA"/>
</dbReference>
<gene>
    <name evidence="3" type="ORF">BD94_1883</name>
</gene>
<accession>A0A077EGH4</accession>
<sequence>MRKLLTIFVFLSFQFCMTQTYHFPEESAPHEGTWLQWPHHHQHGITYRNRVEKTWIDMTKALQANEKVHIIAYDESEKERIIGVLQKAGVSLKNVDFKIYPTDDVWVRDNGPLFVKDKNNNILIEDWGFNAWGEKFDFENCDAIPSQIGRDLGIKVINLNDEMVNEGGSVETDGKGVLMACKSSVISQKKGSVRNKDITQQEAEDYFKKYYGVSKVIWLEGVTGLDITDMHIDGFMKFINSSTMLTMEKDDLLDMGLSEKDINTLYAASNTKGEQYKKVYLPATKNNVKTAYGKQLDYKGSYVNYYVANGVVLVPNYGDVNDEVANIIIQKQYPDRKVIGIDVRNLYENGGMVHCVTQQQPAGNTVKQKVKAATTKSTDEEYEDEE</sequence>
<dbReference type="GO" id="GO:0004668">
    <property type="term" value="F:protein-arginine deiminase activity"/>
    <property type="evidence" value="ECO:0007669"/>
    <property type="project" value="InterPro"/>
</dbReference>
<evidence type="ECO:0000313" key="4">
    <source>
        <dbReference type="Proteomes" id="UP000028933"/>
    </source>
</evidence>
<evidence type="ECO:0000256" key="2">
    <source>
        <dbReference type="SAM" id="MobiDB-lite"/>
    </source>
</evidence>
<dbReference type="SUPFAM" id="SSF55909">
    <property type="entry name" value="Pentein"/>
    <property type="match status" value="1"/>
</dbReference>
<feature type="region of interest" description="Disordered" evidence="2">
    <location>
        <begin position="366"/>
        <end position="386"/>
    </location>
</feature>
<dbReference type="Gene3D" id="3.75.10.10">
    <property type="entry name" value="L-arginine/glycine Amidinotransferase, Chain A"/>
    <property type="match status" value="1"/>
</dbReference>
<evidence type="ECO:0000256" key="1">
    <source>
        <dbReference type="ARBA" id="ARBA00022801"/>
    </source>
</evidence>
<dbReference type="PANTHER" id="PTHR31377">
    <property type="entry name" value="AGMATINE DEIMINASE-RELATED"/>
    <property type="match status" value="1"/>
</dbReference>
<feature type="compositionally biased region" description="Low complexity" evidence="2">
    <location>
        <begin position="366"/>
        <end position="376"/>
    </location>
</feature>
<dbReference type="STRING" id="1338011.BD94_1883"/>
<protein>
    <submittedName>
        <fullName evidence="3">Agmatine deiminase 2</fullName>
    </submittedName>
</protein>